<dbReference type="AlphaFoldDB" id="A0A1V0TLX1"/>
<evidence type="ECO:0000259" key="2">
    <source>
        <dbReference type="Pfam" id="PF03364"/>
    </source>
</evidence>
<dbReference type="SUPFAM" id="SSF55961">
    <property type="entry name" value="Bet v1-like"/>
    <property type="match status" value="1"/>
</dbReference>
<dbReference type="STRING" id="553510.B1H19_06820"/>
<feature type="region of interest" description="Disordered" evidence="1">
    <location>
        <begin position="253"/>
        <end position="347"/>
    </location>
</feature>
<feature type="compositionally biased region" description="Acidic residues" evidence="1">
    <location>
        <begin position="300"/>
        <end position="347"/>
    </location>
</feature>
<dbReference type="Proteomes" id="UP000192726">
    <property type="component" value="Chromosome"/>
</dbReference>
<dbReference type="InterPro" id="IPR005031">
    <property type="entry name" value="COQ10_START"/>
</dbReference>
<reference evidence="3 4" key="1">
    <citation type="submission" date="2017-04" db="EMBL/GenBank/DDBJ databases">
        <title>Complete Genome Sequence of Streptomyces gilvosporeus F607, a Capable Producer of Natamycin.</title>
        <authorList>
            <person name="Zong G."/>
            <person name="Zhong C."/>
            <person name="Fu J."/>
            <person name="Qin R."/>
            <person name="Cao G."/>
        </authorList>
    </citation>
    <scope>NUCLEOTIDE SEQUENCE [LARGE SCALE GENOMIC DNA]</scope>
    <source>
        <strain evidence="3 4">F607</strain>
    </source>
</reference>
<dbReference type="PANTHER" id="PTHR33824:SF7">
    <property type="entry name" value="POLYKETIDE CYCLASE_DEHYDRASE AND LIPID TRANSPORT SUPERFAMILY PROTEIN"/>
    <property type="match status" value="1"/>
</dbReference>
<evidence type="ECO:0000313" key="4">
    <source>
        <dbReference type="Proteomes" id="UP000192726"/>
    </source>
</evidence>
<dbReference type="RefSeq" id="WP_083103721.1">
    <property type="nucleotide sequence ID" value="NZ_CP020569.1"/>
</dbReference>
<dbReference type="PANTHER" id="PTHR33824">
    <property type="entry name" value="POLYKETIDE CYCLASE/DEHYDRASE AND LIPID TRANSPORT SUPERFAMILY PROTEIN"/>
    <property type="match status" value="1"/>
</dbReference>
<organism evidence="3 4">
    <name type="scientific">Streptomyces gilvosporeus</name>
    <dbReference type="NCBI Taxonomy" id="553510"/>
    <lineage>
        <taxon>Bacteria</taxon>
        <taxon>Bacillati</taxon>
        <taxon>Actinomycetota</taxon>
        <taxon>Actinomycetes</taxon>
        <taxon>Kitasatosporales</taxon>
        <taxon>Streptomycetaceae</taxon>
        <taxon>Streptomyces</taxon>
    </lineage>
</organism>
<name>A0A1V0TLX1_9ACTN</name>
<dbReference type="CDD" id="cd07817">
    <property type="entry name" value="SRPBCC_8"/>
    <property type="match status" value="1"/>
</dbReference>
<gene>
    <name evidence="3" type="ORF">B1H19_06820</name>
</gene>
<proteinExistence type="predicted"/>
<dbReference type="EMBL" id="CP020569">
    <property type="protein sequence ID" value="ARF53934.1"/>
    <property type="molecule type" value="Genomic_DNA"/>
</dbReference>
<protein>
    <submittedName>
        <fullName evidence="3">Polyketide cyclase</fullName>
    </submittedName>
</protein>
<feature type="compositionally biased region" description="Basic and acidic residues" evidence="1">
    <location>
        <begin position="253"/>
        <end position="269"/>
    </location>
</feature>
<dbReference type="Pfam" id="PF03364">
    <property type="entry name" value="Polyketide_cyc"/>
    <property type="match status" value="1"/>
</dbReference>
<accession>A0A1V0TLX1</accession>
<keyword evidence="4" id="KW-1185">Reference proteome</keyword>
<dbReference type="InterPro" id="IPR047137">
    <property type="entry name" value="ORF3"/>
</dbReference>
<dbReference type="InterPro" id="IPR023393">
    <property type="entry name" value="START-like_dom_sf"/>
</dbReference>
<feature type="compositionally biased region" description="Acidic residues" evidence="1">
    <location>
        <begin position="270"/>
        <end position="294"/>
    </location>
</feature>
<evidence type="ECO:0000313" key="3">
    <source>
        <dbReference type="EMBL" id="ARF53934.1"/>
    </source>
</evidence>
<dbReference type="Gene3D" id="3.30.530.20">
    <property type="match status" value="1"/>
</dbReference>
<sequence>MAKTERENGGAGDSGIDRLRDEFGNYVNAWVGNLAEKAGDKLVDVTDQLTDIAENGGSLAQIGSGILQGDSPIKAAITGKAKEVKDNVLGKAKEALGGGSGGKAGSTKVTNIIEFIDVGVPLRTAYDHWTQFEKFSSFTKGVRSVSQSDDVTSDWKAKVGPSSRSWKATVQEQIPDERIMWTSEGAKGTTRGAVSFHELAPGLTRIVLVVEYYASGFFEKTANIWRAQGRRLRLDFKHFQRYVTLTDEEPEGWRGEIRDGEVVRTHEEAIEAEEEEADEEEGEEEDEEGGEDGEGGDREEYADEDEEYDADYEDDEQESGADEDRYEDEEEEEDEDEGEDRDEDEGK</sequence>
<dbReference type="KEGG" id="sgv:B1H19_06820"/>
<evidence type="ECO:0000256" key="1">
    <source>
        <dbReference type="SAM" id="MobiDB-lite"/>
    </source>
</evidence>
<feature type="domain" description="Coenzyme Q-binding protein COQ10 START" evidence="2">
    <location>
        <begin position="118"/>
        <end position="239"/>
    </location>
</feature>
<dbReference type="OrthoDB" id="3695445at2"/>